<proteinExistence type="predicted"/>
<name>A0AB39BL80_9MICO</name>
<keyword evidence="1" id="KW-0812">Transmembrane</keyword>
<dbReference type="RefSeq" id="WP_368499531.1">
    <property type="nucleotide sequence ID" value="NZ_CP162511.1"/>
</dbReference>
<keyword evidence="1" id="KW-1133">Transmembrane helix</keyword>
<keyword evidence="1" id="KW-0472">Membrane</keyword>
<gene>
    <name evidence="2" type="ORF">ABFY20_08665</name>
</gene>
<dbReference type="Pfam" id="PF11209">
    <property type="entry name" value="LmeA"/>
    <property type="match status" value="1"/>
</dbReference>
<reference evidence="2" key="1">
    <citation type="submission" date="2024-05" db="EMBL/GenBank/DDBJ databases">
        <title>Herbiconiux sp. A18JL235.</title>
        <authorList>
            <person name="Zhang G."/>
        </authorList>
    </citation>
    <scope>NUCLEOTIDE SEQUENCE</scope>
    <source>
        <strain evidence="2">A18JL235</strain>
    </source>
</reference>
<feature type="transmembrane region" description="Helical" evidence="1">
    <location>
        <begin position="29"/>
        <end position="49"/>
    </location>
</feature>
<accession>A0AB39BL80</accession>
<dbReference type="InterPro" id="IPR021373">
    <property type="entry name" value="DUF2993"/>
</dbReference>
<dbReference type="AlphaFoldDB" id="A0AB39BL80"/>
<evidence type="ECO:0000313" key="2">
    <source>
        <dbReference type="EMBL" id="XDI07156.1"/>
    </source>
</evidence>
<protein>
    <submittedName>
        <fullName evidence="2">DUF2993 domain-containing protein</fullName>
    </submittedName>
</protein>
<dbReference type="EMBL" id="CP162511">
    <property type="protein sequence ID" value="XDI07156.1"/>
    <property type="molecule type" value="Genomic_DNA"/>
</dbReference>
<evidence type="ECO:0000256" key="1">
    <source>
        <dbReference type="SAM" id="Phobius"/>
    </source>
</evidence>
<organism evidence="2">
    <name type="scientific">Herbiconiux sp. A18JL235</name>
    <dbReference type="NCBI Taxonomy" id="3152363"/>
    <lineage>
        <taxon>Bacteria</taxon>
        <taxon>Bacillati</taxon>
        <taxon>Actinomycetota</taxon>
        <taxon>Actinomycetes</taxon>
        <taxon>Micrococcales</taxon>
        <taxon>Microbacteriaceae</taxon>
        <taxon>Herbiconiux</taxon>
    </lineage>
</organism>
<sequence>MTTEPITPPPAATPPVATAPARRRRRWPWVLVVVLVLVAVGLVIADIAVRASVESQAAAQIEEQLPENVEGDVTVEIGGFSFLAQALTGRLSEVVLDAPELSVNGVPLAAHAVANGVPTDLMKPIETISASISIDQDAVNGIVDIPGDSGLVLGAGDVSYEGTLSIFGFQLGYQVTGVVTADGDRVLVEPRSASLTQGAGNLDIDLDQLLGSLADDPISVCVAQYLPEGATVDSLEITEGRATAVLSADDFVVDEESLRTLGSCG</sequence>